<dbReference type="STRING" id="483218.BACPEC_00504"/>
<dbReference type="GO" id="GO:0005886">
    <property type="term" value="C:plasma membrane"/>
    <property type="evidence" value="ECO:0007669"/>
    <property type="project" value="InterPro"/>
</dbReference>
<dbReference type="Proteomes" id="UP000003136">
    <property type="component" value="Unassembled WGS sequence"/>
</dbReference>
<keyword evidence="6" id="KW-0443">Lipid metabolism</keyword>
<organism evidence="11 12">
    <name type="scientific">[Bacteroides] pectinophilus ATCC 43243</name>
    <dbReference type="NCBI Taxonomy" id="483218"/>
    <lineage>
        <taxon>Bacteria</taxon>
        <taxon>Bacillati</taxon>
        <taxon>Bacillota</taxon>
        <taxon>Clostridia</taxon>
        <taxon>Eubacteriales</taxon>
    </lineage>
</organism>
<evidence type="ECO:0000256" key="10">
    <source>
        <dbReference type="SAM" id="Phobius"/>
    </source>
</evidence>
<dbReference type="SMART" id="SM01207">
    <property type="entry name" value="G3P_acyltransf"/>
    <property type="match status" value="1"/>
</dbReference>
<dbReference type="PANTHER" id="PTHR30309:SF0">
    <property type="entry name" value="GLYCEROL-3-PHOSPHATE ACYLTRANSFERASE-RELATED"/>
    <property type="match status" value="1"/>
</dbReference>
<comment type="caution">
    <text evidence="11">The sequence shown here is derived from an EMBL/GenBank/DDBJ whole genome shotgun (WGS) entry which is preliminary data.</text>
</comment>
<feature type="transmembrane region" description="Helical" evidence="10">
    <location>
        <begin position="5"/>
        <end position="25"/>
    </location>
</feature>
<protein>
    <recommendedName>
        <fullName evidence="13">Acyl-phosphate glycerol 3-phosphate acyltransferase</fullName>
    </recommendedName>
</protein>
<evidence type="ECO:0000256" key="8">
    <source>
        <dbReference type="ARBA" id="ARBA00023209"/>
    </source>
</evidence>
<keyword evidence="12" id="KW-1185">Reference proteome</keyword>
<keyword evidence="8" id="KW-0594">Phospholipid biosynthesis</keyword>
<reference evidence="11 12" key="2">
    <citation type="submission" date="2008-11" db="EMBL/GenBank/DDBJ databases">
        <authorList>
            <person name="Fulton L."/>
            <person name="Clifton S."/>
            <person name="Fulton B."/>
            <person name="Xu J."/>
            <person name="Minx P."/>
            <person name="Pepin K.H."/>
            <person name="Johnson M."/>
            <person name="Bhonagiri V."/>
            <person name="Nash W.E."/>
            <person name="Mardis E.R."/>
            <person name="Wilson R.K."/>
        </authorList>
    </citation>
    <scope>NUCLEOTIDE SEQUENCE [LARGE SCALE GENOMIC DNA]</scope>
    <source>
        <strain evidence="11 12">ATCC 43243</strain>
    </source>
</reference>
<evidence type="ECO:0000256" key="9">
    <source>
        <dbReference type="ARBA" id="ARBA00023264"/>
    </source>
</evidence>
<keyword evidence="1" id="KW-1003">Cell membrane</keyword>
<evidence type="ECO:0000256" key="4">
    <source>
        <dbReference type="ARBA" id="ARBA00022692"/>
    </source>
</evidence>
<evidence type="ECO:0000256" key="3">
    <source>
        <dbReference type="ARBA" id="ARBA00022679"/>
    </source>
</evidence>
<evidence type="ECO:0000256" key="5">
    <source>
        <dbReference type="ARBA" id="ARBA00022989"/>
    </source>
</evidence>
<evidence type="ECO:0000256" key="2">
    <source>
        <dbReference type="ARBA" id="ARBA00022516"/>
    </source>
</evidence>
<evidence type="ECO:0000313" key="11">
    <source>
        <dbReference type="EMBL" id="EEC58374.1"/>
    </source>
</evidence>
<evidence type="ECO:0008006" key="13">
    <source>
        <dbReference type="Google" id="ProtNLM"/>
    </source>
</evidence>
<keyword evidence="4 10" id="KW-0812">Transmembrane</keyword>
<dbReference type="eggNOG" id="COG0344">
    <property type="taxonomic scope" value="Bacteria"/>
</dbReference>
<dbReference type="PANTHER" id="PTHR30309">
    <property type="entry name" value="INNER MEMBRANE PROTEIN YGIH"/>
    <property type="match status" value="1"/>
</dbReference>
<accession>B7APA0</accession>
<evidence type="ECO:0000256" key="6">
    <source>
        <dbReference type="ARBA" id="ARBA00023098"/>
    </source>
</evidence>
<name>B7APA0_9FIRM</name>
<keyword evidence="9" id="KW-1208">Phospholipid metabolism</keyword>
<dbReference type="Pfam" id="PF02660">
    <property type="entry name" value="G3P_acyltransf"/>
    <property type="match status" value="1"/>
</dbReference>
<feature type="transmembrane region" description="Helical" evidence="10">
    <location>
        <begin position="111"/>
        <end position="137"/>
    </location>
</feature>
<keyword evidence="3" id="KW-0808">Transferase</keyword>
<dbReference type="GO" id="GO:0008654">
    <property type="term" value="P:phospholipid biosynthetic process"/>
    <property type="evidence" value="ECO:0007669"/>
    <property type="project" value="UniProtKB-KW"/>
</dbReference>
<dbReference type="InterPro" id="IPR003811">
    <property type="entry name" value="G3P_acylTferase_PlsY"/>
</dbReference>
<reference evidence="11 12" key="1">
    <citation type="submission" date="2008-11" db="EMBL/GenBank/DDBJ databases">
        <title>Draft genome sequence of Bacteroides pectinophilus (ATCC 43243).</title>
        <authorList>
            <person name="Sudarsanam P."/>
            <person name="Ley R."/>
            <person name="Guruge J."/>
            <person name="Turnbaugh P.J."/>
            <person name="Mahowald M."/>
            <person name="Liep D."/>
            <person name="Gordon J."/>
        </authorList>
    </citation>
    <scope>NUCLEOTIDE SEQUENCE [LARGE SCALE GENOMIC DNA]</scope>
    <source>
        <strain evidence="11 12">ATCC 43243</strain>
    </source>
</reference>
<dbReference type="AlphaFoldDB" id="B7APA0"/>
<dbReference type="GO" id="GO:0043772">
    <property type="term" value="F:acyl-phosphate glycerol-3-phosphate acyltransferase activity"/>
    <property type="evidence" value="ECO:0007669"/>
    <property type="project" value="InterPro"/>
</dbReference>
<evidence type="ECO:0000256" key="7">
    <source>
        <dbReference type="ARBA" id="ARBA00023136"/>
    </source>
</evidence>
<gene>
    <name evidence="11" type="ORF">BACPEC_00504</name>
</gene>
<proteinExistence type="predicted"/>
<evidence type="ECO:0000313" key="12">
    <source>
        <dbReference type="Proteomes" id="UP000003136"/>
    </source>
</evidence>
<dbReference type="HOGENOM" id="CLU_081254_6_0_9"/>
<feature type="transmembrane region" description="Helical" evidence="10">
    <location>
        <begin position="79"/>
        <end position="99"/>
    </location>
</feature>
<keyword evidence="2" id="KW-0444">Lipid biosynthesis</keyword>
<keyword evidence="7 10" id="KW-0472">Membrane</keyword>
<dbReference type="EMBL" id="ABVQ01000034">
    <property type="protein sequence ID" value="EEC58374.1"/>
    <property type="molecule type" value="Genomic_DNA"/>
</dbReference>
<keyword evidence="5 10" id="KW-1133">Transmembrane helix</keyword>
<evidence type="ECO:0000256" key="1">
    <source>
        <dbReference type="ARBA" id="ARBA00022475"/>
    </source>
</evidence>
<sequence length="198" mass="21719">MQMKVVLIFAIAGYVCGSFMSAYYIPQWLYDMDVALMSDDGNPGAANVFKNAGVPCGILVLAADLLKGYLPVHMALNYIPGQSMLIIPVLIAPVLGHAYPVFRRFRGGKAIAVSFGVLIGLAPDWVPALCLAFFYILFSVVRINPHSRRSIITFTCWWAALAAMRYDKSVCIAAVIISAVVVHKHVRAEKKSYDICNC</sequence>